<dbReference type="InterPro" id="IPR002100">
    <property type="entry name" value="TF_MADSbox"/>
</dbReference>
<dbReference type="Pfam" id="PF00319">
    <property type="entry name" value="SRF-TF"/>
    <property type="match status" value="1"/>
</dbReference>
<dbReference type="GO" id="GO:0005634">
    <property type="term" value="C:nucleus"/>
    <property type="evidence" value="ECO:0007669"/>
    <property type="project" value="UniProtKB-SubCell"/>
</dbReference>
<evidence type="ECO:0000256" key="4">
    <source>
        <dbReference type="ARBA" id="ARBA00023163"/>
    </source>
</evidence>
<feature type="domain" description="MADS-box" evidence="6">
    <location>
        <begin position="1"/>
        <end position="51"/>
    </location>
</feature>
<dbReference type="PRINTS" id="PR00404">
    <property type="entry name" value="MADSDOMAIN"/>
</dbReference>
<dbReference type="EMBL" id="WJXA01000248">
    <property type="protein sequence ID" value="KAF7113911.1"/>
    <property type="molecule type" value="Genomic_DNA"/>
</dbReference>
<dbReference type="SMART" id="SM00432">
    <property type="entry name" value="MADS"/>
    <property type="match status" value="1"/>
</dbReference>
<dbReference type="SUPFAM" id="SSF55455">
    <property type="entry name" value="SRF-like"/>
    <property type="match status" value="1"/>
</dbReference>
<gene>
    <name evidence="7" type="ORF">RHSIM_RhsimUnG0101700</name>
</gene>
<evidence type="ECO:0000256" key="1">
    <source>
        <dbReference type="ARBA" id="ARBA00004123"/>
    </source>
</evidence>
<dbReference type="OrthoDB" id="601557at2759"/>
<evidence type="ECO:0000256" key="3">
    <source>
        <dbReference type="ARBA" id="ARBA00023125"/>
    </source>
</evidence>
<dbReference type="GO" id="GO:0003677">
    <property type="term" value="F:DNA binding"/>
    <property type="evidence" value="ECO:0007669"/>
    <property type="project" value="UniProtKB-KW"/>
</dbReference>
<proteinExistence type="predicted"/>
<evidence type="ECO:0000259" key="6">
    <source>
        <dbReference type="PROSITE" id="PS50066"/>
    </source>
</evidence>
<evidence type="ECO:0000256" key="2">
    <source>
        <dbReference type="ARBA" id="ARBA00023015"/>
    </source>
</evidence>
<protein>
    <recommendedName>
        <fullName evidence="6">MADS-box domain-containing protein</fullName>
    </recommendedName>
</protein>
<keyword evidence="2" id="KW-0805">Transcription regulation</keyword>
<organism evidence="7 8">
    <name type="scientific">Rhododendron simsii</name>
    <name type="common">Sims's rhododendron</name>
    <dbReference type="NCBI Taxonomy" id="118357"/>
    <lineage>
        <taxon>Eukaryota</taxon>
        <taxon>Viridiplantae</taxon>
        <taxon>Streptophyta</taxon>
        <taxon>Embryophyta</taxon>
        <taxon>Tracheophyta</taxon>
        <taxon>Spermatophyta</taxon>
        <taxon>Magnoliopsida</taxon>
        <taxon>eudicotyledons</taxon>
        <taxon>Gunneridae</taxon>
        <taxon>Pentapetalae</taxon>
        <taxon>asterids</taxon>
        <taxon>Ericales</taxon>
        <taxon>Ericaceae</taxon>
        <taxon>Ericoideae</taxon>
        <taxon>Rhodoreae</taxon>
        <taxon>Rhododendron</taxon>
    </lineage>
</organism>
<evidence type="ECO:0000313" key="7">
    <source>
        <dbReference type="EMBL" id="KAF7113911.1"/>
    </source>
</evidence>
<keyword evidence="8" id="KW-1185">Reference proteome</keyword>
<comment type="caution">
    <text evidence="7">The sequence shown here is derived from an EMBL/GenBank/DDBJ whole genome shotgun (WGS) entry which is preliminary data.</text>
</comment>
<evidence type="ECO:0000256" key="5">
    <source>
        <dbReference type="ARBA" id="ARBA00023242"/>
    </source>
</evidence>
<dbReference type="Proteomes" id="UP000626092">
    <property type="component" value="Unassembled WGS sequence"/>
</dbReference>
<evidence type="ECO:0000313" key="8">
    <source>
        <dbReference type="Proteomes" id="UP000626092"/>
    </source>
</evidence>
<dbReference type="PANTHER" id="PTHR48019">
    <property type="entry name" value="SERUM RESPONSE FACTOR HOMOLOG"/>
    <property type="match status" value="1"/>
</dbReference>
<dbReference type="InterPro" id="IPR036879">
    <property type="entry name" value="TF_MADSbox_sf"/>
</dbReference>
<dbReference type="PROSITE" id="PS50066">
    <property type="entry name" value="MADS_BOX_2"/>
    <property type="match status" value="1"/>
</dbReference>
<reference evidence="7" key="1">
    <citation type="submission" date="2019-11" db="EMBL/GenBank/DDBJ databases">
        <authorList>
            <person name="Liu Y."/>
            <person name="Hou J."/>
            <person name="Li T.-Q."/>
            <person name="Guan C.-H."/>
            <person name="Wu X."/>
            <person name="Wu H.-Z."/>
            <person name="Ling F."/>
            <person name="Zhang R."/>
            <person name="Shi X.-G."/>
            <person name="Ren J.-P."/>
            <person name="Chen E.-F."/>
            <person name="Sun J.-M."/>
        </authorList>
    </citation>
    <scope>NUCLEOTIDE SEQUENCE</scope>
    <source>
        <strain evidence="7">Adult_tree_wgs_1</strain>
        <tissue evidence="7">Leaves</tissue>
    </source>
</reference>
<comment type="subcellular location">
    <subcellularLocation>
        <location evidence="1">Nucleus</location>
    </subcellularLocation>
</comment>
<keyword evidence="5" id="KW-0539">Nucleus</keyword>
<accession>A0A834L4H9</accession>
<keyword evidence="4" id="KW-0804">Transcription</keyword>
<keyword evidence="3" id="KW-0238">DNA-binding</keyword>
<sequence length="329" mass="38155">MGRAKQRMELIRNGKSRYVTFQKRKKGMKKKAYELQTLCDVEVCLIVYGPTTDEHHNNPLAAEIWPENPATIHHLLDSYKNQPPEERVKKTQTLSNFFIDRNQKIEDSLVKLRKKNDEATYSTWDDRYSNWSMQQLRGFEVTLEGKLRDVKARIALMKGTSSLTQNPPPCFLQGMFGMRNTQWEELHEQQPISMLNPRHEFVNAPFHYPFDHEIQQAGIQSDANLMANPVMTTQMNYSNHYSSIQLGGASSSKFMCNLPLERPIYGYNPLIMPVMLENMVYNNTPLPIGYCNPNVETMSPYLPCFKMGSDSSHMDKYFKASEFQMNNQN</sequence>
<dbReference type="Gene3D" id="3.40.1810.10">
    <property type="entry name" value="Transcription factor, MADS-box"/>
    <property type="match status" value="1"/>
</dbReference>
<dbReference type="AlphaFoldDB" id="A0A834L4H9"/>
<dbReference type="GO" id="GO:0046983">
    <property type="term" value="F:protein dimerization activity"/>
    <property type="evidence" value="ECO:0007669"/>
    <property type="project" value="InterPro"/>
</dbReference>
<dbReference type="InterPro" id="IPR050142">
    <property type="entry name" value="MADS-box/MEF2_TF"/>
</dbReference>
<name>A0A834L4H9_RHOSS</name>